<gene>
    <name evidence="2" type="ORF">K1I41_09695</name>
</gene>
<accession>A0ABX8VB11</accession>
<keyword evidence="1" id="KW-0732">Signal</keyword>
<dbReference type="Pfam" id="PF07610">
    <property type="entry name" value="DUF1573"/>
    <property type="match status" value="1"/>
</dbReference>
<dbReference type="Proteomes" id="UP000825381">
    <property type="component" value="Chromosome"/>
</dbReference>
<feature type="signal peptide" evidence="1">
    <location>
        <begin position="1"/>
        <end position="24"/>
    </location>
</feature>
<keyword evidence="3" id="KW-1185">Reference proteome</keyword>
<dbReference type="Gene3D" id="2.60.40.10">
    <property type="entry name" value="Immunoglobulins"/>
    <property type="match status" value="1"/>
</dbReference>
<evidence type="ECO:0000313" key="3">
    <source>
        <dbReference type="Proteomes" id="UP000825381"/>
    </source>
</evidence>
<dbReference type="PANTHER" id="PTHR37833">
    <property type="entry name" value="LIPOPROTEIN-RELATED"/>
    <property type="match status" value="1"/>
</dbReference>
<feature type="chain" id="PRO_5045541495" evidence="1">
    <location>
        <begin position="25"/>
        <end position="159"/>
    </location>
</feature>
<dbReference type="PROSITE" id="PS51257">
    <property type="entry name" value="PROKAR_LIPOPROTEIN"/>
    <property type="match status" value="1"/>
</dbReference>
<dbReference type="InterPro" id="IPR011467">
    <property type="entry name" value="DUF1573"/>
</dbReference>
<sequence>MIKRTVAMFAIASLVLTTSCKENAALRIDEETAKEAEIAHADAGKIAVMKFDEVEHDFGTIDQGEVVSHTFTFKNEGTSDLVVSQAKASCGCTVPSYTKTPVKPGETGEVNVEFNSKGKKGNQNKTVTVSANTEEGSQVLKFKAVVTPKEGEVATKKAK</sequence>
<protein>
    <submittedName>
        <fullName evidence="2">DUF1573 domain-containing protein</fullName>
    </submittedName>
</protein>
<evidence type="ECO:0000313" key="2">
    <source>
        <dbReference type="EMBL" id="QYJ67811.1"/>
    </source>
</evidence>
<dbReference type="InterPro" id="IPR013783">
    <property type="entry name" value="Ig-like_fold"/>
</dbReference>
<evidence type="ECO:0000256" key="1">
    <source>
        <dbReference type="SAM" id="SignalP"/>
    </source>
</evidence>
<dbReference type="EMBL" id="CP080429">
    <property type="protein sequence ID" value="QYJ67811.1"/>
    <property type="molecule type" value="Genomic_DNA"/>
</dbReference>
<dbReference type="RefSeq" id="WP_220640156.1">
    <property type="nucleotide sequence ID" value="NZ_CP080429.1"/>
</dbReference>
<dbReference type="PANTHER" id="PTHR37833:SF1">
    <property type="entry name" value="SIGNAL PEPTIDE PROTEIN"/>
    <property type="match status" value="1"/>
</dbReference>
<proteinExistence type="predicted"/>
<reference evidence="2 3" key="1">
    <citation type="submission" date="2021-07" db="EMBL/GenBank/DDBJ databases">
        <title>Flavobacterium WSW3-B6 sp.nov, isolated from seaweed.</title>
        <authorList>
            <person name="Muhammad N."/>
            <person name="Ho H."/>
            <person name="Lee Y.-J."/>
            <person name="Nguyen T."/>
            <person name="Ho J."/>
            <person name="Kim S.-G."/>
        </authorList>
    </citation>
    <scope>NUCLEOTIDE SEQUENCE [LARGE SCALE GENOMIC DNA]</scope>
    <source>
        <strain evidence="2 3">WSW3-B6</strain>
    </source>
</reference>
<organism evidence="2 3">
    <name type="scientific">Flavobacterium litorale</name>
    <dbReference type="NCBI Taxonomy" id="2856519"/>
    <lineage>
        <taxon>Bacteria</taxon>
        <taxon>Pseudomonadati</taxon>
        <taxon>Bacteroidota</taxon>
        <taxon>Flavobacteriia</taxon>
        <taxon>Flavobacteriales</taxon>
        <taxon>Flavobacteriaceae</taxon>
        <taxon>Flavobacterium</taxon>
    </lineage>
</organism>
<name>A0ABX8VB11_9FLAO</name>